<feature type="transmembrane region" description="Helical" evidence="1">
    <location>
        <begin position="252"/>
        <end position="271"/>
    </location>
</feature>
<organism evidence="2 3">
    <name type="scientific">Brachybacterium paraconglomeratum</name>
    <dbReference type="NCBI Taxonomy" id="173362"/>
    <lineage>
        <taxon>Bacteria</taxon>
        <taxon>Bacillati</taxon>
        <taxon>Actinomycetota</taxon>
        <taxon>Actinomycetes</taxon>
        <taxon>Micrococcales</taxon>
        <taxon>Dermabacteraceae</taxon>
        <taxon>Brachybacterium</taxon>
    </lineage>
</organism>
<comment type="caution">
    <text evidence="2">The sequence shown here is derived from an EMBL/GenBank/DDBJ whole genome shotgun (WGS) entry which is preliminary data.</text>
</comment>
<feature type="transmembrane region" description="Helical" evidence="1">
    <location>
        <begin position="197"/>
        <end position="215"/>
    </location>
</feature>
<keyword evidence="1" id="KW-0812">Transmembrane</keyword>
<dbReference type="AlphaFoldDB" id="A0A921GKH3"/>
<reference evidence="2" key="1">
    <citation type="journal article" date="2021" name="PeerJ">
        <title>Extensive microbial diversity within the chicken gut microbiome revealed by metagenomics and culture.</title>
        <authorList>
            <person name="Gilroy R."/>
            <person name="Ravi A."/>
            <person name="Getino M."/>
            <person name="Pursley I."/>
            <person name="Horton D.L."/>
            <person name="Alikhan N.F."/>
            <person name="Baker D."/>
            <person name="Gharbi K."/>
            <person name="Hall N."/>
            <person name="Watson M."/>
            <person name="Adriaenssens E.M."/>
            <person name="Foster-Nyarko E."/>
            <person name="Jarju S."/>
            <person name="Secka A."/>
            <person name="Antonio M."/>
            <person name="Oren A."/>
            <person name="Chaudhuri R.R."/>
            <person name="La Ragione R."/>
            <person name="Hildebrand F."/>
            <person name="Pallen M.J."/>
        </authorList>
    </citation>
    <scope>NUCLEOTIDE SEQUENCE</scope>
    <source>
        <strain evidence="2">1647</strain>
    </source>
</reference>
<name>A0A921GKH3_9MICO</name>
<feature type="transmembrane region" description="Helical" evidence="1">
    <location>
        <begin position="171"/>
        <end position="190"/>
    </location>
</feature>
<dbReference type="EMBL" id="DYWO01000050">
    <property type="protein sequence ID" value="HJF48480.1"/>
    <property type="molecule type" value="Genomic_DNA"/>
</dbReference>
<dbReference type="Proteomes" id="UP000775129">
    <property type="component" value="Unassembled WGS sequence"/>
</dbReference>
<evidence type="ECO:0000313" key="3">
    <source>
        <dbReference type="Proteomes" id="UP000775129"/>
    </source>
</evidence>
<protein>
    <submittedName>
        <fullName evidence="2">Uncharacterized protein</fullName>
    </submittedName>
</protein>
<keyword evidence="1" id="KW-1133">Transmembrane helix</keyword>
<keyword evidence="1" id="KW-0472">Membrane</keyword>
<evidence type="ECO:0000256" key="1">
    <source>
        <dbReference type="SAM" id="Phobius"/>
    </source>
</evidence>
<proteinExistence type="predicted"/>
<gene>
    <name evidence="2" type="ORF">K8W24_01575</name>
</gene>
<reference evidence="2" key="2">
    <citation type="submission" date="2021-09" db="EMBL/GenBank/DDBJ databases">
        <authorList>
            <person name="Gilroy R."/>
        </authorList>
    </citation>
    <scope>NUCLEOTIDE SEQUENCE</scope>
    <source>
        <strain evidence="2">1647</strain>
    </source>
</reference>
<accession>A0A921GKH3</accession>
<sequence>MSSLRDLLSVLLLTAATLLGALWLPGAWIERNVVDQEGFLAITQPLAEDATLQRSLTDSAVDEALDHELVPGFVSDRATPLLQEQASKVTGTEAYTEVWDRAMVELHGALFTPGASPLDVDLLPLIDSLLTGFEDTLPLIDDLPRPGEASVTLASIPDVPLLHRATVLDPWAHRAGPIALGLAVLAVLVAGHRRLMLTLAGIGAVLAGLATWLLTTRIEGLVPDAVDQAVFLGPIVQAFEQRFAAEVMPQGVIMLGAGALVAAAGLVLIGLRRSS</sequence>
<evidence type="ECO:0000313" key="2">
    <source>
        <dbReference type="EMBL" id="HJF48480.1"/>
    </source>
</evidence>